<keyword evidence="3" id="KW-1185">Reference proteome</keyword>
<evidence type="ECO:0000256" key="1">
    <source>
        <dbReference type="SAM" id="SignalP"/>
    </source>
</evidence>
<feature type="signal peptide" evidence="1">
    <location>
        <begin position="1"/>
        <end position="18"/>
    </location>
</feature>
<accession>A0A8H7V9G8</accession>
<name>A0A8H7V9G8_9FUNG</name>
<keyword evidence="1" id="KW-0732">Signal</keyword>
<gene>
    <name evidence="2" type="ORF">INT47_002414</name>
</gene>
<protein>
    <submittedName>
        <fullName evidence="2">Uncharacterized protein</fullName>
    </submittedName>
</protein>
<evidence type="ECO:0000313" key="3">
    <source>
        <dbReference type="Proteomes" id="UP000603453"/>
    </source>
</evidence>
<dbReference type="EMBL" id="JAEPRD010000011">
    <property type="protein sequence ID" value="KAG2210472.1"/>
    <property type="molecule type" value="Genomic_DNA"/>
</dbReference>
<proteinExistence type="predicted"/>
<dbReference type="Proteomes" id="UP000603453">
    <property type="component" value="Unassembled WGS sequence"/>
</dbReference>
<organism evidence="2 3">
    <name type="scientific">Mucor saturninus</name>
    <dbReference type="NCBI Taxonomy" id="64648"/>
    <lineage>
        <taxon>Eukaryota</taxon>
        <taxon>Fungi</taxon>
        <taxon>Fungi incertae sedis</taxon>
        <taxon>Mucoromycota</taxon>
        <taxon>Mucoromycotina</taxon>
        <taxon>Mucoromycetes</taxon>
        <taxon>Mucorales</taxon>
        <taxon>Mucorineae</taxon>
        <taxon>Mucoraceae</taxon>
        <taxon>Mucor</taxon>
    </lineage>
</organism>
<comment type="caution">
    <text evidence="2">The sequence shown here is derived from an EMBL/GenBank/DDBJ whole genome shotgun (WGS) entry which is preliminary data.</text>
</comment>
<reference evidence="2" key="1">
    <citation type="submission" date="2020-12" db="EMBL/GenBank/DDBJ databases">
        <title>Metabolic potential, ecology and presence of endohyphal bacteria is reflected in genomic diversity of Mucoromycotina.</title>
        <authorList>
            <person name="Muszewska A."/>
            <person name="Okrasinska A."/>
            <person name="Steczkiewicz K."/>
            <person name="Drgas O."/>
            <person name="Orlowska M."/>
            <person name="Perlinska-Lenart U."/>
            <person name="Aleksandrzak-Piekarczyk T."/>
            <person name="Szatraj K."/>
            <person name="Zielenkiewicz U."/>
            <person name="Pilsyk S."/>
            <person name="Malc E."/>
            <person name="Mieczkowski P."/>
            <person name="Kruszewska J.S."/>
            <person name="Biernat P."/>
            <person name="Pawlowska J."/>
        </authorList>
    </citation>
    <scope>NUCLEOTIDE SEQUENCE</scope>
    <source>
        <strain evidence="2">WA0000017839</strain>
    </source>
</reference>
<dbReference type="AlphaFoldDB" id="A0A8H7V9G8"/>
<evidence type="ECO:0000313" key="2">
    <source>
        <dbReference type="EMBL" id="KAG2210472.1"/>
    </source>
</evidence>
<feature type="chain" id="PRO_5034766042" evidence="1">
    <location>
        <begin position="19"/>
        <end position="96"/>
    </location>
</feature>
<sequence length="96" mass="10816">MLKGTLILVLALVATVYAESTTQGKMCMGYENVMVPCEILSQMILVKTCDRSETNVNYSLVTPNYSSFSICQIPLFNLIQPETLTPRHFLQQLIVR</sequence>